<dbReference type="Proteomes" id="UP001501175">
    <property type="component" value="Unassembled WGS sequence"/>
</dbReference>
<gene>
    <name evidence="4" type="ORF">GCM10023189_10660</name>
</gene>
<feature type="repeat" description="TPR" evidence="1">
    <location>
        <begin position="240"/>
        <end position="273"/>
    </location>
</feature>
<sequence>MRQDWQRLQKHSAQVADQKLVASGTQLYQRWITCQEKKDTSYIKLLHWLGQYHYSKREFSEAVNWYSKALKESRQGPIPAYLLAQSMFMLGSSQMFNGEADPAISTLSQIISLAPANAGVHLSAYAYLAWLYYVKGDYNKTIELSDKGLQLVAHLKAPEKAAMLLREKANALLALRKFKEAGITIKEAITHSNTSGDHLQLSKYYLLLGDVEATLANAPATLAAYQKALKYCRGDASLEATILTNIGFFYYENEEYPKAIAYNQHALALQTNPYSRAQLFDNLGACWWKVGKFDQAISDYQRGLQSLPIGFTGKSMLDNPPPKSIRQVLRRQVLLTLILDKAETWLDYYKTSENKHHLEQALNTYKLASEMVDLMRWDHTDDQVKLFWRKKTRKLYQQAIETSYLLGDAKQAFYFFEKSKAVMLADKLNELGARQRLSESQQRAEKGIQERIGNLQKELAQQRTGQAGYQPIQQQLEREQLNLTTFRKGLENTNPAYYQYKYDNSVPTLDTLQKWLRRHSASFVSYFVDITNLYILAVTADTAQLFRKPVHQYQVALAALTPLLTKSAPTKQDYRNVLLYGNQLYQELVDPLHLSTKSVIVSTDGFLQPLELLSRSATQEDFLVRHYAFSYAYSANLLLKKSDRQVSARKDFLGLAPVRYHSALNQVTLAGSDDTLKAISRLFNSATVLTGPEAIKSNFLKEFSGYQVIQFLTHADADSLGREPVLYFADAALPLSQLQRTDSLNAELVVLSACKTGIGANQEGEGVFSLARGFAMLGIPSIVTTLWSVQDNATYRITHLFHKYLVDGLPKDKALQQAKLDYLNSASPEEAYPTLWAAYILLGDTDPLILSDSGSSWITVAFVFVIFSSLAGFIFWRRGRRSQSEKASVKQTLAATLVALVRFTGF</sequence>
<dbReference type="Pfam" id="PF12770">
    <property type="entry name" value="CHAT"/>
    <property type="match status" value="1"/>
</dbReference>
<feature type="repeat" description="TPR" evidence="1">
    <location>
        <begin position="277"/>
        <end position="310"/>
    </location>
</feature>
<keyword evidence="2" id="KW-0812">Transmembrane</keyword>
<reference evidence="5" key="1">
    <citation type="journal article" date="2019" name="Int. J. Syst. Evol. Microbiol.">
        <title>The Global Catalogue of Microorganisms (GCM) 10K type strain sequencing project: providing services to taxonomists for standard genome sequencing and annotation.</title>
        <authorList>
            <consortium name="The Broad Institute Genomics Platform"/>
            <consortium name="The Broad Institute Genome Sequencing Center for Infectious Disease"/>
            <person name="Wu L."/>
            <person name="Ma J."/>
        </authorList>
    </citation>
    <scope>NUCLEOTIDE SEQUENCE [LARGE SCALE GENOMIC DNA]</scope>
    <source>
        <strain evidence="5">JCM 17927</strain>
    </source>
</reference>
<evidence type="ECO:0000313" key="4">
    <source>
        <dbReference type="EMBL" id="GAA4450285.1"/>
    </source>
</evidence>
<feature type="repeat" description="TPR" evidence="1">
    <location>
        <begin position="84"/>
        <end position="117"/>
    </location>
</feature>
<keyword evidence="5" id="KW-1185">Reference proteome</keyword>
<dbReference type="SMART" id="SM00028">
    <property type="entry name" value="TPR"/>
    <property type="match status" value="7"/>
</dbReference>
<dbReference type="PROSITE" id="PS50005">
    <property type="entry name" value="TPR"/>
    <property type="match status" value="3"/>
</dbReference>
<accession>A0ABP8MGZ8</accession>
<dbReference type="SUPFAM" id="SSF48452">
    <property type="entry name" value="TPR-like"/>
    <property type="match status" value="2"/>
</dbReference>
<dbReference type="Pfam" id="PF13424">
    <property type="entry name" value="TPR_12"/>
    <property type="match status" value="1"/>
</dbReference>
<evidence type="ECO:0000259" key="3">
    <source>
        <dbReference type="Pfam" id="PF12770"/>
    </source>
</evidence>
<feature type="transmembrane region" description="Helical" evidence="2">
    <location>
        <begin position="857"/>
        <end position="876"/>
    </location>
</feature>
<keyword evidence="1" id="KW-0802">TPR repeat</keyword>
<dbReference type="Gene3D" id="1.25.40.10">
    <property type="entry name" value="Tetratricopeptide repeat domain"/>
    <property type="match status" value="2"/>
</dbReference>
<keyword evidence="2" id="KW-1133">Transmembrane helix</keyword>
<name>A0ABP8MGZ8_9BACT</name>
<organism evidence="4 5">
    <name type="scientific">Nibrella saemangeumensis</name>
    <dbReference type="NCBI Taxonomy" id="1084526"/>
    <lineage>
        <taxon>Bacteria</taxon>
        <taxon>Pseudomonadati</taxon>
        <taxon>Bacteroidota</taxon>
        <taxon>Cytophagia</taxon>
        <taxon>Cytophagales</taxon>
        <taxon>Spirosomataceae</taxon>
        <taxon>Nibrella</taxon>
    </lineage>
</organism>
<evidence type="ECO:0000256" key="1">
    <source>
        <dbReference type="PROSITE-ProRule" id="PRU00339"/>
    </source>
</evidence>
<dbReference type="PANTHER" id="PTHR10098">
    <property type="entry name" value="RAPSYN-RELATED"/>
    <property type="match status" value="1"/>
</dbReference>
<feature type="domain" description="CHAT" evidence="3">
    <location>
        <begin position="580"/>
        <end position="844"/>
    </location>
</feature>
<dbReference type="InterPro" id="IPR019734">
    <property type="entry name" value="TPR_rpt"/>
</dbReference>
<dbReference type="PANTHER" id="PTHR10098:SF108">
    <property type="entry name" value="TETRATRICOPEPTIDE REPEAT PROTEIN 28"/>
    <property type="match status" value="1"/>
</dbReference>
<dbReference type="InterPro" id="IPR011990">
    <property type="entry name" value="TPR-like_helical_dom_sf"/>
</dbReference>
<keyword evidence="2" id="KW-0472">Membrane</keyword>
<protein>
    <recommendedName>
        <fullName evidence="3">CHAT domain-containing protein</fullName>
    </recommendedName>
</protein>
<dbReference type="InterPro" id="IPR024983">
    <property type="entry name" value="CHAT_dom"/>
</dbReference>
<proteinExistence type="predicted"/>
<comment type="caution">
    <text evidence="4">The sequence shown here is derived from an EMBL/GenBank/DDBJ whole genome shotgun (WGS) entry which is preliminary data.</text>
</comment>
<evidence type="ECO:0000313" key="5">
    <source>
        <dbReference type="Proteomes" id="UP001501175"/>
    </source>
</evidence>
<dbReference type="EMBL" id="BAABHD010000012">
    <property type="protein sequence ID" value="GAA4450285.1"/>
    <property type="molecule type" value="Genomic_DNA"/>
</dbReference>
<evidence type="ECO:0000256" key="2">
    <source>
        <dbReference type="SAM" id="Phobius"/>
    </source>
</evidence>